<evidence type="ECO:0000256" key="1">
    <source>
        <dbReference type="SAM" id="Phobius"/>
    </source>
</evidence>
<feature type="transmembrane region" description="Helical" evidence="1">
    <location>
        <begin position="79"/>
        <end position="99"/>
    </location>
</feature>
<keyword evidence="1" id="KW-1133">Transmembrane helix</keyword>
<organism evidence="2 3">
    <name type="scientific">Glossina austeni</name>
    <name type="common">Savannah tsetse fly</name>
    <dbReference type="NCBI Taxonomy" id="7395"/>
    <lineage>
        <taxon>Eukaryota</taxon>
        <taxon>Metazoa</taxon>
        <taxon>Ecdysozoa</taxon>
        <taxon>Arthropoda</taxon>
        <taxon>Hexapoda</taxon>
        <taxon>Insecta</taxon>
        <taxon>Pterygota</taxon>
        <taxon>Neoptera</taxon>
        <taxon>Endopterygota</taxon>
        <taxon>Diptera</taxon>
        <taxon>Brachycera</taxon>
        <taxon>Muscomorpha</taxon>
        <taxon>Hippoboscoidea</taxon>
        <taxon>Glossinidae</taxon>
        <taxon>Glossina</taxon>
    </lineage>
</organism>
<keyword evidence="3" id="KW-1185">Reference proteome</keyword>
<dbReference type="EnsemblMetazoa" id="GAUT049745-RA">
    <property type="protein sequence ID" value="GAUT049745-PA"/>
    <property type="gene ID" value="GAUT049745"/>
</dbReference>
<evidence type="ECO:0000313" key="3">
    <source>
        <dbReference type="Proteomes" id="UP000078200"/>
    </source>
</evidence>
<keyword evidence="1" id="KW-0812">Transmembrane</keyword>
<name>A0A1A9VWB2_GLOAU</name>
<dbReference type="AlphaFoldDB" id="A0A1A9VWB2"/>
<dbReference type="VEuPathDB" id="VectorBase:GAUT049745"/>
<reference evidence="2" key="1">
    <citation type="submission" date="2020-05" db="UniProtKB">
        <authorList>
            <consortium name="EnsemblMetazoa"/>
        </authorList>
    </citation>
    <scope>IDENTIFICATION</scope>
    <source>
        <strain evidence="2">TTRI</strain>
    </source>
</reference>
<dbReference type="Proteomes" id="UP000078200">
    <property type="component" value="Unassembled WGS sequence"/>
</dbReference>
<keyword evidence="1" id="KW-0472">Membrane</keyword>
<protein>
    <submittedName>
        <fullName evidence="2">Uncharacterized protein</fullName>
    </submittedName>
</protein>
<accession>A0A1A9VWB2</accession>
<evidence type="ECO:0000313" key="2">
    <source>
        <dbReference type="EnsemblMetazoa" id="GAUT049745-PA"/>
    </source>
</evidence>
<proteinExistence type="predicted"/>
<sequence length="119" mass="13689">MYTVSKLPNCKNYFLEIDRRPIWLSYPKSVPTGFQYDCRSMGKPDHDKLYSYSGDVNIKQMLTQIINKDVDTLTDRHAFSYNMLTAFNSIICGFMLLLLSGTRLGVYRIAGLLCSVWSL</sequence>